<dbReference type="RefSeq" id="WP_119606988.1">
    <property type="nucleotide sequence ID" value="NZ_QXFH01000070.1"/>
</dbReference>
<evidence type="ECO:0000313" key="2">
    <source>
        <dbReference type="EMBL" id="RIV34754.1"/>
    </source>
</evidence>
<protein>
    <recommendedName>
        <fullName evidence="4">8-amino-7-oxononanoate synthase</fullName>
    </recommendedName>
</protein>
<feature type="compositionally biased region" description="Basic and acidic residues" evidence="1">
    <location>
        <begin position="1"/>
        <end position="14"/>
    </location>
</feature>
<dbReference type="AlphaFoldDB" id="A0A3A1N7E8"/>
<dbReference type="EMBL" id="QXFH01000070">
    <property type="protein sequence ID" value="RIV34754.1"/>
    <property type="molecule type" value="Genomic_DNA"/>
</dbReference>
<gene>
    <name evidence="2" type="ORF">D2V08_05075</name>
</gene>
<evidence type="ECO:0000256" key="1">
    <source>
        <dbReference type="SAM" id="MobiDB-lite"/>
    </source>
</evidence>
<organism evidence="2 3">
    <name type="scientific">Flagellimonas lutimaris</name>
    <dbReference type="NCBI Taxonomy" id="475082"/>
    <lineage>
        <taxon>Bacteria</taxon>
        <taxon>Pseudomonadati</taxon>
        <taxon>Bacteroidota</taxon>
        <taxon>Flavobacteriia</taxon>
        <taxon>Flavobacteriales</taxon>
        <taxon>Flavobacteriaceae</taxon>
        <taxon>Flagellimonas</taxon>
    </lineage>
</organism>
<sequence>MEKFSKKLSDKQSQRLENNALRSLPRTKALIDFSSNDYLGTAKNGELEQNTLDLLKKYRKA</sequence>
<keyword evidence="3" id="KW-1185">Reference proteome</keyword>
<evidence type="ECO:0008006" key="4">
    <source>
        <dbReference type="Google" id="ProtNLM"/>
    </source>
</evidence>
<accession>A0A3A1N7E8</accession>
<evidence type="ECO:0000313" key="3">
    <source>
        <dbReference type="Proteomes" id="UP000266067"/>
    </source>
</evidence>
<feature type="region of interest" description="Disordered" evidence="1">
    <location>
        <begin position="1"/>
        <end position="21"/>
    </location>
</feature>
<name>A0A3A1N7E8_9FLAO</name>
<dbReference type="OrthoDB" id="9807157at2"/>
<comment type="caution">
    <text evidence="2">The sequence shown here is derived from an EMBL/GenBank/DDBJ whole genome shotgun (WGS) entry which is preliminary data.</text>
</comment>
<proteinExistence type="predicted"/>
<dbReference type="Proteomes" id="UP000266067">
    <property type="component" value="Unassembled WGS sequence"/>
</dbReference>
<reference evidence="2 3" key="1">
    <citation type="submission" date="2018-08" db="EMBL/GenBank/DDBJ databases">
        <title>Proposal of Muricauda 72 sp.nov. and Muricauda NH166 sp.nov., isolated from seawater.</title>
        <authorList>
            <person name="Cheng H."/>
            <person name="Wu Y.-H."/>
            <person name="Guo L.-L."/>
            <person name="Xu X.-W."/>
        </authorList>
    </citation>
    <scope>NUCLEOTIDE SEQUENCE [LARGE SCALE GENOMIC DNA]</scope>
    <source>
        <strain evidence="2 3">KCTC 22173</strain>
    </source>
</reference>